<dbReference type="EMBL" id="CM055738">
    <property type="protein sequence ID" value="KAJ8004679.1"/>
    <property type="molecule type" value="Genomic_DNA"/>
</dbReference>
<keyword evidence="2" id="KW-1185">Reference proteome</keyword>
<evidence type="ECO:0000313" key="1">
    <source>
        <dbReference type="EMBL" id="KAJ8004679.1"/>
    </source>
</evidence>
<organism evidence="1 2">
    <name type="scientific">Dallia pectoralis</name>
    <name type="common">Alaska blackfish</name>
    <dbReference type="NCBI Taxonomy" id="75939"/>
    <lineage>
        <taxon>Eukaryota</taxon>
        <taxon>Metazoa</taxon>
        <taxon>Chordata</taxon>
        <taxon>Craniata</taxon>
        <taxon>Vertebrata</taxon>
        <taxon>Euteleostomi</taxon>
        <taxon>Actinopterygii</taxon>
        <taxon>Neopterygii</taxon>
        <taxon>Teleostei</taxon>
        <taxon>Protacanthopterygii</taxon>
        <taxon>Esociformes</taxon>
        <taxon>Umbridae</taxon>
        <taxon>Dallia</taxon>
    </lineage>
</organism>
<protein>
    <submittedName>
        <fullName evidence="1">Uncharacterized protein</fullName>
    </submittedName>
</protein>
<comment type="caution">
    <text evidence="1">The sequence shown here is derived from an EMBL/GenBank/DDBJ whole genome shotgun (WGS) entry which is preliminary data.</text>
</comment>
<proteinExistence type="predicted"/>
<dbReference type="Proteomes" id="UP001157502">
    <property type="component" value="Chromosome 11"/>
</dbReference>
<accession>A0ACC2GLQ5</accession>
<name>A0ACC2GLQ5_DALPE</name>
<gene>
    <name evidence="1" type="ORF">DPEC_G00138820</name>
</gene>
<sequence length="362" mass="40938">MKRATSTANHLPVINSSDQLSNCKLDPDVFYTQVKPWFYLTLLLVGSLSNCLTLRDLWKSKWTPTIILTVNIVTSDLLLCLSFIFRIMYYLNCQVWSQEEMMCQVAVETMKTVFYINLYCNMMLLLWTSVIRYTTVVRPHPAFLTPLNTTRGCWALCLGTWVTVVVCGIVLSANEGKDQIQDGSCFDMMENQNRGGFGKQHCLGVVVFFIALILYLLSYGGLVLYLQKVRRARLNHNRERGVRLAITEGVKTVSRGVREDVGVSTEEKNSGQKRLENLGSKGGSLKVRRKILAMVAVFVACFLPYHVQRAVTLFTPQEGDCAEVRLQWEVTNTTKAIAALSCVLHPLLYLAQRHLSCCQGRQ</sequence>
<reference evidence="1" key="1">
    <citation type="submission" date="2021-05" db="EMBL/GenBank/DDBJ databases">
        <authorList>
            <person name="Pan Q."/>
            <person name="Jouanno E."/>
            <person name="Zahm M."/>
            <person name="Klopp C."/>
            <person name="Cabau C."/>
            <person name="Louis A."/>
            <person name="Berthelot C."/>
            <person name="Parey E."/>
            <person name="Roest Crollius H."/>
            <person name="Montfort J."/>
            <person name="Robinson-Rechavi M."/>
            <person name="Bouchez O."/>
            <person name="Lampietro C."/>
            <person name="Lopez Roques C."/>
            <person name="Donnadieu C."/>
            <person name="Postlethwait J."/>
            <person name="Bobe J."/>
            <person name="Dillon D."/>
            <person name="Chandos A."/>
            <person name="von Hippel F."/>
            <person name="Guiguen Y."/>
        </authorList>
    </citation>
    <scope>NUCLEOTIDE SEQUENCE</scope>
    <source>
        <strain evidence="1">YG-Jan2019</strain>
    </source>
</reference>
<evidence type="ECO:0000313" key="2">
    <source>
        <dbReference type="Proteomes" id="UP001157502"/>
    </source>
</evidence>